<sequence length="171" mass="18972">MLKIFSTQISGYFKRIAEQEEMNIEDGARILAQALVGDGRIHIYGSREMQAVVAEALYGAEPLQGAQELCVDEITYADRVMIVSRFSTDEEAISLAKRLQEEGHAIVGISAVQEGTESLEQYVDAHIDTKLLKALIPDDEGVRYGFPSSIIALFAYYGLAFTVKEILSEYE</sequence>
<name>A0ABT6H7H3_9BACI</name>
<feature type="domain" description="DUF2529" evidence="1">
    <location>
        <begin position="1"/>
        <end position="167"/>
    </location>
</feature>
<keyword evidence="3" id="KW-1185">Reference proteome</keyword>
<dbReference type="Pfam" id="PF10740">
    <property type="entry name" value="DUF2529"/>
    <property type="match status" value="1"/>
</dbReference>
<accession>A0ABT6H7H3</accession>
<gene>
    <name evidence="2" type="ORF">P6P90_11815</name>
</gene>
<proteinExistence type="predicted"/>
<dbReference type="EMBL" id="JARULN010000011">
    <property type="protein sequence ID" value="MDG5754654.1"/>
    <property type="molecule type" value="Genomic_DNA"/>
</dbReference>
<dbReference type="RefSeq" id="WP_278018383.1">
    <property type="nucleotide sequence ID" value="NZ_JARRRY010000011.1"/>
</dbReference>
<reference evidence="2 3" key="1">
    <citation type="submission" date="2023-04" db="EMBL/GenBank/DDBJ databases">
        <title>Ectobacillus antri isolated from activated sludge.</title>
        <authorList>
            <person name="Yan P."/>
            <person name="Liu X."/>
        </authorList>
    </citation>
    <scope>NUCLEOTIDE SEQUENCE [LARGE SCALE GENOMIC DNA]</scope>
    <source>
        <strain evidence="2 3">C18H</strain>
    </source>
</reference>
<protein>
    <submittedName>
        <fullName evidence="2">DUF2529 domain-containing protein</fullName>
    </submittedName>
</protein>
<dbReference type="Proteomes" id="UP001218246">
    <property type="component" value="Unassembled WGS sequence"/>
</dbReference>
<dbReference type="InterPro" id="IPR019676">
    <property type="entry name" value="DUF2529"/>
</dbReference>
<evidence type="ECO:0000313" key="3">
    <source>
        <dbReference type="Proteomes" id="UP001218246"/>
    </source>
</evidence>
<evidence type="ECO:0000259" key="1">
    <source>
        <dbReference type="Pfam" id="PF10740"/>
    </source>
</evidence>
<evidence type="ECO:0000313" key="2">
    <source>
        <dbReference type="EMBL" id="MDG5754654.1"/>
    </source>
</evidence>
<dbReference type="Gene3D" id="3.40.50.10490">
    <property type="entry name" value="Glucose-6-phosphate isomerase like protein, domain 1"/>
    <property type="match status" value="1"/>
</dbReference>
<organism evidence="2 3">
    <name type="scientific">Ectobacillus antri</name>
    <dbReference type="NCBI Taxonomy" id="2486280"/>
    <lineage>
        <taxon>Bacteria</taxon>
        <taxon>Bacillati</taxon>
        <taxon>Bacillota</taxon>
        <taxon>Bacilli</taxon>
        <taxon>Bacillales</taxon>
        <taxon>Bacillaceae</taxon>
        <taxon>Ectobacillus</taxon>
    </lineage>
</organism>
<comment type="caution">
    <text evidence="2">The sequence shown here is derived from an EMBL/GenBank/DDBJ whole genome shotgun (WGS) entry which is preliminary data.</text>
</comment>